<comment type="subcellular location">
    <subcellularLocation>
        <location evidence="1">Nucleus</location>
    </subcellularLocation>
</comment>
<dbReference type="Gene3D" id="4.10.280.10">
    <property type="entry name" value="Helix-loop-helix DNA-binding domain"/>
    <property type="match status" value="1"/>
</dbReference>
<dbReference type="InterPro" id="IPR045239">
    <property type="entry name" value="bHLH95_bHLH"/>
</dbReference>
<evidence type="ECO:0000256" key="6">
    <source>
        <dbReference type="SAM" id="MobiDB-lite"/>
    </source>
</evidence>
<evidence type="ECO:0000259" key="7">
    <source>
        <dbReference type="PROSITE" id="PS50888"/>
    </source>
</evidence>
<accession>A0AAW0L9S9</accession>
<reference evidence="8 9" key="1">
    <citation type="journal article" date="2018" name="Sci. Data">
        <title>The draft genome sequence of cork oak.</title>
        <authorList>
            <person name="Ramos A.M."/>
            <person name="Usie A."/>
            <person name="Barbosa P."/>
            <person name="Barros P.M."/>
            <person name="Capote T."/>
            <person name="Chaves I."/>
            <person name="Simoes F."/>
            <person name="Abreu I."/>
            <person name="Carrasquinho I."/>
            <person name="Faro C."/>
            <person name="Guimaraes J.B."/>
            <person name="Mendonca D."/>
            <person name="Nobrega F."/>
            <person name="Rodrigues L."/>
            <person name="Saibo N.J.M."/>
            <person name="Varela M.C."/>
            <person name="Egas C."/>
            <person name="Matos J."/>
            <person name="Miguel C.M."/>
            <person name="Oliveira M.M."/>
            <person name="Ricardo C.P."/>
            <person name="Goncalves S."/>
        </authorList>
    </citation>
    <scope>NUCLEOTIDE SEQUENCE [LARGE SCALE GENOMIC DNA]</scope>
    <source>
        <strain evidence="9">cv. HL8</strain>
    </source>
</reference>
<evidence type="ECO:0000256" key="3">
    <source>
        <dbReference type="ARBA" id="ARBA00023125"/>
    </source>
</evidence>
<keyword evidence="9" id="KW-1185">Reference proteome</keyword>
<dbReference type="AlphaFoldDB" id="A0AAW0L9S9"/>
<evidence type="ECO:0000256" key="4">
    <source>
        <dbReference type="ARBA" id="ARBA00023163"/>
    </source>
</evidence>
<keyword evidence="3" id="KW-0238">DNA-binding</keyword>
<keyword evidence="4" id="KW-0804">Transcription</keyword>
<feature type="domain" description="BHLH" evidence="7">
    <location>
        <begin position="173"/>
        <end position="222"/>
    </location>
</feature>
<dbReference type="SUPFAM" id="SSF47459">
    <property type="entry name" value="HLH, helix-loop-helix DNA-binding domain"/>
    <property type="match status" value="1"/>
</dbReference>
<dbReference type="EMBL" id="PKMF04000147">
    <property type="protein sequence ID" value="KAK7847063.1"/>
    <property type="molecule type" value="Genomic_DNA"/>
</dbReference>
<keyword evidence="5" id="KW-0539">Nucleus</keyword>
<feature type="region of interest" description="Disordered" evidence="6">
    <location>
        <begin position="97"/>
        <end position="128"/>
    </location>
</feature>
<protein>
    <submittedName>
        <fullName evidence="8">Transcription factor bhlh113</fullName>
    </submittedName>
</protein>
<dbReference type="PROSITE" id="PS50888">
    <property type="entry name" value="BHLH"/>
    <property type="match status" value="1"/>
</dbReference>
<comment type="caution">
    <text evidence="8">The sequence shown here is derived from an EMBL/GenBank/DDBJ whole genome shotgun (WGS) entry which is preliminary data.</text>
</comment>
<evidence type="ECO:0000313" key="9">
    <source>
        <dbReference type="Proteomes" id="UP000237347"/>
    </source>
</evidence>
<organism evidence="8 9">
    <name type="scientific">Quercus suber</name>
    <name type="common">Cork oak</name>
    <dbReference type="NCBI Taxonomy" id="58331"/>
    <lineage>
        <taxon>Eukaryota</taxon>
        <taxon>Viridiplantae</taxon>
        <taxon>Streptophyta</taxon>
        <taxon>Embryophyta</taxon>
        <taxon>Tracheophyta</taxon>
        <taxon>Spermatophyta</taxon>
        <taxon>Magnoliopsida</taxon>
        <taxon>eudicotyledons</taxon>
        <taxon>Gunneridae</taxon>
        <taxon>Pentapetalae</taxon>
        <taxon>rosids</taxon>
        <taxon>fabids</taxon>
        <taxon>Fagales</taxon>
        <taxon>Fagaceae</taxon>
        <taxon>Quercus</taxon>
    </lineage>
</organism>
<dbReference type="InterPro" id="IPR011598">
    <property type="entry name" value="bHLH_dom"/>
</dbReference>
<dbReference type="GO" id="GO:0000978">
    <property type="term" value="F:RNA polymerase II cis-regulatory region sequence-specific DNA binding"/>
    <property type="evidence" value="ECO:0007669"/>
    <property type="project" value="TreeGrafter"/>
</dbReference>
<dbReference type="CDD" id="cd11393">
    <property type="entry name" value="bHLH_AtbHLH_like"/>
    <property type="match status" value="1"/>
</dbReference>
<dbReference type="FunFam" id="4.10.280.10:FF:000123">
    <property type="entry name" value="Transcription factor bHLH113"/>
    <property type="match status" value="1"/>
</dbReference>
<evidence type="ECO:0000256" key="2">
    <source>
        <dbReference type="ARBA" id="ARBA00023015"/>
    </source>
</evidence>
<dbReference type="InterPro" id="IPR045843">
    <property type="entry name" value="IND-like"/>
</dbReference>
<sequence>MAKNEGFVGDHLRLRGAPAAAATFSQLLLAEDDDDDDENNNGVAVAVGLDVDQTTSFNYTSSVFSSEKPPKMLCFGNYHQKHHQGDQLVYPSITENNITNTNTTTPQKSGVTCSDSSSASSGNNNNNSCVTLSVNTLSKPDKKRNGLGQESAQCGSTITTAVVATQRTSKRTKTANPTPAGQAKRKEKLGERITTLQQLVSPFGKTDTASVLHEAMGYIKFLQDQVQVLCSPYLQRLPSSSQHHLPKLESGENGGGEAARKDLRSIGLCLVPVDCTVHVANNNGADFWSPAAMGNNVIAHKESGENGGGEAARKDLRSIGLCLVPVDCTVHVANNNGADFWSPAAMGNNVCSPSTKHSEY</sequence>
<evidence type="ECO:0000256" key="5">
    <source>
        <dbReference type="ARBA" id="ARBA00023242"/>
    </source>
</evidence>
<dbReference type="InterPro" id="IPR036638">
    <property type="entry name" value="HLH_DNA-bd_sf"/>
</dbReference>
<proteinExistence type="predicted"/>
<dbReference type="Proteomes" id="UP000237347">
    <property type="component" value="Unassembled WGS sequence"/>
</dbReference>
<keyword evidence="2" id="KW-0805">Transcription regulation</keyword>
<dbReference type="PANTHER" id="PTHR16223:SF335">
    <property type="entry name" value="TRANSCRIPTION FACTOR BHLH113"/>
    <property type="match status" value="1"/>
</dbReference>
<dbReference type="GO" id="GO:0000981">
    <property type="term" value="F:DNA-binding transcription factor activity, RNA polymerase II-specific"/>
    <property type="evidence" value="ECO:0007669"/>
    <property type="project" value="TreeGrafter"/>
</dbReference>
<gene>
    <name evidence="8" type="primary">BHLH113</name>
    <name evidence="8" type="ORF">CFP56_007157</name>
</gene>
<dbReference type="GO" id="GO:0046983">
    <property type="term" value="F:protein dimerization activity"/>
    <property type="evidence" value="ECO:0007669"/>
    <property type="project" value="InterPro"/>
</dbReference>
<dbReference type="PANTHER" id="PTHR16223">
    <property type="entry name" value="TRANSCRIPTION FACTOR BHLH83-RELATED"/>
    <property type="match status" value="1"/>
</dbReference>
<evidence type="ECO:0000256" key="1">
    <source>
        <dbReference type="ARBA" id="ARBA00004123"/>
    </source>
</evidence>
<feature type="region of interest" description="Disordered" evidence="6">
    <location>
        <begin position="166"/>
        <end position="188"/>
    </location>
</feature>
<evidence type="ECO:0000313" key="8">
    <source>
        <dbReference type="EMBL" id="KAK7847063.1"/>
    </source>
</evidence>
<dbReference type="GO" id="GO:0005634">
    <property type="term" value="C:nucleus"/>
    <property type="evidence" value="ECO:0007669"/>
    <property type="project" value="UniProtKB-SubCell"/>
</dbReference>
<name>A0AAW0L9S9_QUESU</name>